<proteinExistence type="predicted"/>
<accession>A0A4R7ZQT4</accession>
<protein>
    <submittedName>
        <fullName evidence="1">Uncharacterized protein</fullName>
    </submittedName>
</protein>
<dbReference type="AlphaFoldDB" id="A0A4R7ZQT4"/>
<evidence type="ECO:0000313" key="2">
    <source>
        <dbReference type="Proteomes" id="UP000294743"/>
    </source>
</evidence>
<name>A0A4R7ZQT4_9FIRM</name>
<keyword evidence="2" id="KW-1185">Reference proteome</keyword>
<gene>
    <name evidence="1" type="ORF">EDD63_11530</name>
</gene>
<organism evidence="1 2">
    <name type="scientific">Breznakia blatticola</name>
    <dbReference type="NCBI Taxonomy" id="1754012"/>
    <lineage>
        <taxon>Bacteria</taxon>
        <taxon>Bacillati</taxon>
        <taxon>Bacillota</taxon>
        <taxon>Erysipelotrichia</taxon>
        <taxon>Erysipelotrichales</taxon>
        <taxon>Erysipelotrichaceae</taxon>
        <taxon>Breznakia</taxon>
    </lineage>
</organism>
<reference evidence="1 2" key="1">
    <citation type="submission" date="2019-03" db="EMBL/GenBank/DDBJ databases">
        <title>Genomic Encyclopedia of Type Strains, Phase IV (KMG-IV): sequencing the most valuable type-strain genomes for metagenomic binning, comparative biology and taxonomic classification.</title>
        <authorList>
            <person name="Goeker M."/>
        </authorList>
    </citation>
    <scope>NUCLEOTIDE SEQUENCE [LARGE SCALE GENOMIC DNA]</scope>
    <source>
        <strain evidence="1 2">DSM 28867</strain>
    </source>
</reference>
<dbReference type="Proteomes" id="UP000294743">
    <property type="component" value="Unassembled WGS sequence"/>
</dbReference>
<sequence length="36" mass="4176">MKTLVNFSDIDELTFIDDTVIQLNCIMHSSELVKYV</sequence>
<dbReference type="EMBL" id="SODD01000015">
    <property type="protein sequence ID" value="TDW20072.1"/>
    <property type="molecule type" value="Genomic_DNA"/>
</dbReference>
<comment type="caution">
    <text evidence="1">The sequence shown here is derived from an EMBL/GenBank/DDBJ whole genome shotgun (WGS) entry which is preliminary data.</text>
</comment>
<evidence type="ECO:0000313" key="1">
    <source>
        <dbReference type="EMBL" id="TDW20072.1"/>
    </source>
</evidence>